<sequence>MTRIQSAQRGRRAEYNLPHLFFLHQDSGLQPLAPLSARLDIEASKSQLVAENWLFKRLSRRHSNRVKLVWIFGFVLTVFVLTAGLYPIGKHLALGGGTSLPAVAAASTSLDAPLRCNVGMGGESDEHANSGAIALSGAVDLQGSTGTSLSSDTWGWKRYKGIVYANSHNDELHGDRAFTHALSLGLAAIEADVWHVPASSIPGLPSESDSVLLVGHDDKDLQKPRRLKKVYLDPIWEILERTNEGNDRSQGWKGVFTDKGVPDQTLLLMIDTKNEVDATYTELRRLLTPFREKGYLSHFVRSNNPNASITDGKLTLGPLTVIGTGDTPINLILSENPRYIFKDAPLTKLDQPIIYPDPTSGNLIQVDWHPSFAPMASAKLSVASHVAYLTSFTVFSPIRYAIRLTSFTPSFLADADPPRFVRGAHARGIESRWWGVARHPKLLRWALWGYVKDIGTDWLNADDLDEVAEFSRKRSENDELCI</sequence>
<accession>A0ACC2WZU7</accession>
<name>A0ACC2WZU7_9TREE</name>
<proteinExistence type="predicted"/>
<keyword evidence="2" id="KW-1185">Reference proteome</keyword>
<organism evidence="1 2">
    <name type="scientific">Naganishia adeliensis</name>
    <dbReference type="NCBI Taxonomy" id="92952"/>
    <lineage>
        <taxon>Eukaryota</taxon>
        <taxon>Fungi</taxon>
        <taxon>Dikarya</taxon>
        <taxon>Basidiomycota</taxon>
        <taxon>Agaricomycotina</taxon>
        <taxon>Tremellomycetes</taxon>
        <taxon>Filobasidiales</taxon>
        <taxon>Filobasidiaceae</taxon>
        <taxon>Naganishia</taxon>
    </lineage>
</organism>
<gene>
    <name evidence="1" type="ORF">QFC20_000605</name>
</gene>
<dbReference type="Proteomes" id="UP001230649">
    <property type="component" value="Unassembled WGS sequence"/>
</dbReference>
<evidence type="ECO:0000313" key="1">
    <source>
        <dbReference type="EMBL" id="KAJ9116671.1"/>
    </source>
</evidence>
<comment type="caution">
    <text evidence="1">The sequence shown here is derived from an EMBL/GenBank/DDBJ whole genome shotgun (WGS) entry which is preliminary data.</text>
</comment>
<reference evidence="1" key="1">
    <citation type="submission" date="2023-04" db="EMBL/GenBank/DDBJ databases">
        <title>Draft Genome sequencing of Naganishia species isolated from polar environments using Oxford Nanopore Technology.</title>
        <authorList>
            <person name="Leo P."/>
            <person name="Venkateswaran K."/>
        </authorList>
    </citation>
    <scope>NUCLEOTIDE SEQUENCE</scope>
    <source>
        <strain evidence="1">MNA-CCFEE 5262</strain>
    </source>
</reference>
<evidence type="ECO:0000313" key="2">
    <source>
        <dbReference type="Proteomes" id="UP001230649"/>
    </source>
</evidence>
<protein>
    <submittedName>
        <fullName evidence="1">Uncharacterized protein</fullName>
    </submittedName>
</protein>
<dbReference type="EMBL" id="JASBWS010000003">
    <property type="protein sequence ID" value="KAJ9116671.1"/>
    <property type="molecule type" value="Genomic_DNA"/>
</dbReference>